<evidence type="ECO:0000313" key="3">
    <source>
        <dbReference type="Proteomes" id="UP001500620"/>
    </source>
</evidence>
<dbReference type="InterPro" id="IPR034660">
    <property type="entry name" value="DinB/YfiT-like"/>
</dbReference>
<keyword evidence="3" id="KW-1185">Reference proteome</keyword>
<protein>
    <submittedName>
        <fullName evidence="2">DinB family protein</fullName>
    </submittedName>
</protein>
<accession>A0ABP8DKE4</accession>
<reference evidence="3" key="1">
    <citation type="journal article" date="2019" name="Int. J. Syst. Evol. Microbiol.">
        <title>The Global Catalogue of Microorganisms (GCM) 10K type strain sequencing project: providing services to taxonomists for standard genome sequencing and annotation.</title>
        <authorList>
            <consortium name="The Broad Institute Genomics Platform"/>
            <consortium name="The Broad Institute Genome Sequencing Center for Infectious Disease"/>
            <person name="Wu L."/>
            <person name="Ma J."/>
        </authorList>
    </citation>
    <scope>NUCLEOTIDE SEQUENCE [LARGE SCALE GENOMIC DNA]</scope>
    <source>
        <strain evidence="3">JCM 17441</strain>
    </source>
</reference>
<dbReference type="SUPFAM" id="SSF109854">
    <property type="entry name" value="DinB/YfiT-like putative metalloenzymes"/>
    <property type="match status" value="1"/>
</dbReference>
<dbReference type="InterPro" id="IPR001646">
    <property type="entry name" value="5peptide_repeat"/>
</dbReference>
<dbReference type="Gene3D" id="2.160.20.80">
    <property type="entry name" value="E3 ubiquitin-protein ligase SopA"/>
    <property type="match status" value="1"/>
</dbReference>
<proteinExistence type="predicted"/>
<feature type="domain" description="DinB-like" evidence="1">
    <location>
        <begin position="101"/>
        <end position="245"/>
    </location>
</feature>
<comment type="caution">
    <text evidence="2">The sequence shown here is derived from an EMBL/GenBank/DDBJ whole genome shotgun (WGS) entry which is preliminary data.</text>
</comment>
<dbReference type="EMBL" id="BAABAT010000030">
    <property type="protein sequence ID" value="GAA4258193.1"/>
    <property type="molecule type" value="Genomic_DNA"/>
</dbReference>
<dbReference type="InterPro" id="IPR024775">
    <property type="entry name" value="DinB-like"/>
</dbReference>
<organism evidence="2 3">
    <name type="scientific">Dactylosporangium darangshiense</name>
    <dbReference type="NCBI Taxonomy" id="579108"/>
    <lineage>
        <taxon>Bacteria</taxon>
        <taxon>Bacillati</taxon>
        <taxon>Actinomycetota</taxon>
        <taxon>Actinomycetes</taxon>
        <taxon>Micromonosporales</taxon>
        <taxon>Micromonosporaceae</taxon>
        <taxon>Dactylosporangium</taxon>
    </lineage>
</organism>
<gene>
    <name evidence="2" type="ORF">GCM10022255_077950</name>
</gene>
<dbReference type="RefSeq" id="WP_345135130.1">
    <property type="nucleotide sequence ID" value="NZ_BAABAT010000030.1"/>
</dbReference>
<evidence type="ECO:0000259" key="1">
    <source>
        <dbReference type="Pfam" id="PF12867"/>
    </source>
</evidence>
<dbReference type="Gene3D" id="1.20.120.450">
    <property type="entry name" value="dinb family like domain"/>
    <property type="match status" value="1"/>
</dbReference>
<name>A0ABP8DKE4_9ACTN</name>
<evidence type="ECO:0000313" key="2">
    <source>
        <dbReference type="EMBL" id="GAA4258193.1"/>
    </source>
</evidence>
<dbReference type="SUPFAM" id="SSF141571">
    <property type="entry name" value="Pentapeptide repeat-like"/>
    <property type="match status" value="1"/>
</dbReference>
<dbReference type="Pfam" id="PF12867">
    <property type="entry name" value="DinB_2"/>
    <property type="match status" value="1"/>
</dbReference>
<dbReference type="Proteomes" id="UP001500620">
    <property type="component" value="Unassembled WGS sequence"/>
</dbReference>
<dbReference type="Pfam" id="PF00805">
    <property type="entry name" value="Pentapeptide"/>
    <property type="match status" value="1"/>
</dbReference>
<sequence>MVEFQDADLRGSRFRNVHLGGTQFRHVDMSEAELRGVLLRAVVMRGVELIDVDIEGEVRGLTVNGVEVGAYVEAELDRRQPERRLMRPADAAGFRLAWETLEKLWEGTVARARRLPPERLHESVGGEWSFIETLRHLVFASEAWVLRAVLGDPAPWHPLSLPWDEMPDADGVPRDREARPALDEILAVLGERRATVRAVIWQQTDESLDRTVEPVEGPGWPEPYAFPVRECLQVVLNEEYQHRLYAERDLEALGPTPSGEPVAYAP</sequence>